<dbReference type="SUPFAM" id="SSF50978">
    <property type="entry name" value="WD40 repeat-like"/>
    <property type="match status" value="1"/>
</dbReference>
<comment type="caution">
    <text evidence="4">The sequence shown here is derived from an EMBL/GenBank/DDBJ whole genome shotgun (WGS) entry which is preliminary data.</text>
</comment>
<evidence type="ECO:0000313" key="4">
    <source>
        <dbReference type="EMBL" id="KAK1934537.1"/>
    </source>
</evidence>
<dbReference type="PROSITE" id="PS50294">
    <property type="entry name" value="WD_REPEATS_REGION"/>
    <property type="match status" value="2"/>
</dbReference>
<dbReference type="Pfam" id="PF00041">
    <property type="entry name" value="fn3"/>
    <property type="match status" value="4"/>
</dbReference>
<dbReference type="Gene3D" id="2.60.40.10">
    <property type="entry name" value="Immunoglobulins"/>
    <property type="match status" value="5"/>
</dbReference>
<dbReference type="PROSITE" id="PS50082">
    <property type="entry name" value="WD_REPEATS_2"/>
    <property type="match status" value="3"/>
</dbReference>
<feature type="domain" description="Fibronectin type-III" evidence="3">
    <location>
        <begin position="960"/>
        <end position="1069"/>
    </location>
</feature>
<organism evidence="4 5">
    <name type="scientific">Phytophthora citrophthora</name>
    <dbReference type="NCBI Taxonomy" id="4793"/>
    <lineage>
        <taxon>Eukaryota</taxon>
        <taxon>Sar</taxon>
        <taxon>Stramenopiles</taxon>
        <taxon>Oomycota</taxon>
        <taxon>Peronosporomycetes</taxon>
        <taxon>Peronosporales</taxon>
        <taxon>Peronosporaceae</taxon>
        <taxon>Phytophthora</taxon>
    </lineage>
</organism>
<sequence>MGKISRKKQLDEQRKQFFSIHGDDRSAKDRANAKAMLDALQKKLEDDALREDGFYFINGKYVDSRRPRLTSGMKTRSFDTHQRSITKTAIVRVDKDQNLLILFTFGLDCVSLWNLNDGKFLSSLDISALHGRSICGAATLFQQFGQDTIVFAYSTHNDPIVHCFNYEKNIITPATTNQKKTTNNYFHGHQQAITSMAFSHSGLFLATSSWDSTCMLWKMTPIAKNSSPFSLILLMTLPVHEEGASCLAFTVDDNFLVTCGECIVKLWDLTDSTRNNQIDDSPLTLGAQLQEWQEAIPFSFSIESSTNLFAFDESMTTLIGNHEWVNYRETDEKISLLAPAQDESERNELIDIKQCIDHIVDEVDPNDDEFEKILKTREKENQVTFSSKNNGLKCENDAHALSPEESARLKAQFRKMADFNFEKLFTPALSLSLELNGDTEFNGDADSIPAKLVTRIPPLSRKNDRLVRTFSKKTKGGTFSSHSSTISGCAVAQELDLVVTVAFDQSIRYWSLEEGVVLDTVFDAHNAPINCCALTSPTTCDLNVYEMLLATGGSDNLVKVWRRNEPKPVECVFSIAGHNDAIRSLTFDPSGVFLVSSSEDTTVIVWRVRPASPDQPEIPIVTKVDRFSIDISWTESLANGAKVLHYIVRTIQVSSFLGDGSDIVVIPDVEVPVKYQFKTIENLQPGVKYTLQVAAVNEIGNSGFSTATEPIETLAFIPSRIERQVQHENQEATRITLSWTAPCPNGAAIVSYTLQCRPENKEFVPLQEVTIPVTDLKVTYVLPTTGPNSRRRSSVLKAPTPAASPPILSYTVDELWAGEVYQFAVAASNRCGLGQFSRVSDYVKMDCTAPDQPEKPEIIRVDKRQLDVQWIKPRCNGSEVLQYTLRWRQELEDCQEPLEKTLSLLTRSIIGTKYTITGLDPGAPVQAWVSASNLVDNKLLTSLESLPSDSKTTLCDVPDTPDVPELLDPSAHTLMVAWKPPKRNGLPIDAYNVALYSEETQFGVHVRQLSREVTLQSQDLVNRSEHPKVAFILRHLRGGTFYSATVSATNSLGTSGVSEACVPVQTDVPIVPEAVPDAPIVSDVTPTSAIVSWELPEHDGGAALRSFHVEYTVRSIGKQDKVESGGDITISHGLELHATFLKPHRIYRFRVSSENRVGRSTPSAWSEEVATPSLVEFTITRYFAHRPTHEHDAARFIQRRYRLWKETAAYEARFTAALLEILRHWHL</sequence>
<proteinExistence type="predicted"/>
<dbReference type="SMART" id="SM00320">
    <property type="entry name" value="WD40"/>
    <property type="match status" value="6"/>
</dbReference>
<dbReference type="SMART" id="SM00060">
    <property type="entry name" value="FN3"/>
    <property type="match status" value="5"/>
</dbReference>
<dbReference type="AlphaFoldDB" id="A0AAD9LGB1"/>
<dbReference type="InterPro" id="IPR050964">
    <property type="entry name" value="Striated_Muscle_Regulatory"/>
</dbReference>
<dbReference type="Pfam" id="PF00400">
    <property type="entry name" value="WD40"/>
    <property type="match status" value="5"/>
</dbReference>
<evidence type="ECO:0000259" key="3">
    <source>
        <dbReference type="PROSITE" id="PS50853"/>
    </source>
</evidence>
<accession>A0AAD9LGB1</accession>
<dbReference type="PROSITE" id="PS50853">
    <property type="entry name" value="FN3"/>
    <property type="match status" value="5"/>
</dbReference>
<reference evidence="4" key="1">
    <citation type="submission" date="2023-08" db="EMBL/GenBank/DDBJ databases">
        <title>Reference Genome Resource for the Citrus Pathogen Phytophthora citrophthora.</title>
        <authorList>
            <person name="Moller H."/>
            <person name="Coetzee B."/>
            <person name="Rose L.J."/>
            <person name="Van Niekerk J.M."/>
        </authorList>
    </citation>
    <scope>NUCLEOTIDE SEQUENCE</scope>
    <source>
        <strain evidence="4">STE-U-9442</strain>
    </source>
</reference>
<keyword evidence="1" id="KW-0677">Repeat</keyword>
<feature type="domain" description="Fibronectin type-III" evidence="3">
    <location>
        <begin position="852"/>
        <end position="956"/>
    </location>
</feature>
<evidence type="ECO:0000313" key="5">
    <source>
        <dbReference type="Proteomes" id="UP001259832"/>
    </source>
</evidence>
<feature type="domain" description="Fibronectin type-III" evidence="3">
    <location>
        <begin position="1075"/>
        <end position="1174"/>
    </location>
</feature>
<dbReference type="InterPro" id="IPR001680">
    <property type="entry name" value="WD40_rpt"/>
</dbReference>
<dbReference type="Proteomes" id="UP001259832">
    <property type="component" value="Unassembled WGS sequence"/>
</dbReference>
<dbReference type="InterPro" id="IPR036116">
    <property type="entry name" value="FN3_sf"/>
</dbReference>
<dbReference type="EMBL" id="JASMQC010000025">
    <property type="protein sequence ID" value="KAK1934537.1"/>
    <property type="molecule type" value="Genomic_DNA"/>
</dbReference>
<keyword evidence="5" id="KW-1185">Reference proteome</keyword>
<feature type="repeat" description="WD" evidence="2">
    <location>
        <begin position="186"/>
        <end position="219"/>
    </location>
</feature>
<dbReference type="Gene3D" id="2.130.10.10">
    <property type="entry name" value="YVTN repeat-like/Quinoprotein amine dehydrogenase"/>
    <property type="match status" value="3"/>
</dbReference>
<keyword evidence="2" id="KW-0853">WD repeat</keyword>
<dbReference type="InterPro" id="IPR036322">
    <property type="entry name" value="WD40_repeat_dom_sf"/>
</dbReference>
<dbReference type="PANTHER" id="PTHR13817">
    <property type="entry name" value="TITIN"/>
    <property type="match status" value="1"/>
</dbReference>
<dbReference type="CDD" id="cd00063">
    <property type="entry name" value="FN3"/>
    <property type="match status" value="5"/>
</dbReference>
<feature type="repeat" description="WD" evidence="2">
    <location>
        <begin position="479"/>
        <end position="520"/>
    </location>
</feature>
<feature type="domain" description="Fibronectin type-III" evidence="3">
    <location>
        <begin position="717"/>
        <end position="851"/>
    </location>
</feature>
<dbReference type="InterPro" id="IPR013783">
    <property type="entry name" value="Ig-like_fold"/>
</dbReference>
<gene>
    <name evidence="4" type="ORF">P3T76_011146</name>
</gene>
<feature type="domain" description="Fibronectin type-III" evidence="3">
    <location>
        <begin position="615"/>
        <end position="716"/>
    </location>
</feature>
<evidence type="ECO:0000256" key="2">
    <source>
        <dbReference type="PROSITE-ProRule" id="PRU00221"/>
    </source>
</evidence>
<dbReference type="SUPFAM" id="SSF49265">
    <property type="entry name" value="Fibronectin type III"/>
    <property type="match status" value="3"/>
</dbReference>
<dbReference type="InterPro" id="IPR003961">
    <property type="entry name" value="FN3_dom"/>
</dbReference>
<feature type="repeat" description="WD" evidence="2">
    <location>
        <begin position="575"/>
        <end position="609"/>
    </location>
</feature>
<dbReference type="PANTHER" id="PTHR13817:SF73">
    <property type="entry name" value="FIBRONECTIN TYPE-III DOMAIN-CONTAINING PROTEIN"/>
    <property type="match status" value="1"/>
</dbReference>
<protein>
    <submittedName>
        <fullName evidence="4">Titin</fullName>
    </submittedName>
</protein>
<evidence type="ECO:0000256" key="1">
    <source>
        <dbReference type="ARBA" id="ARBA00022737"/>
    </source>
</evidence>
<dbReference type="InterPro" id="IPR015943">
    <property type="entry name" value="WD40/YVTN_repeat-like_dom_sf"/>
</dbReference>
<name>A0AAD9LGB1_9STRA</name>